<reference evidence="1 2" key="1">
    <citation type="submission" date="2017-03" db="EMBL/GenBank/DDBJ databases">
        <authorList>
            <person name="Afonso C.L."/>
            <person name="Miller P.J."/>
            <person name="Scott M.A."/>
            <person name="Spackman E."/>
            <person name="Goraichik I."/>
            <person name="Dimitrov K.M."/>
            <person name="Suarez D.L."/>
            <person name="Swayne D.E."/>
        </authorList>
    </citation>
    <scope>NUCLEOTIDE SEQUENCE [LARGE SCALE GENOMIC DNA]</scope>
    <source>
        <strain evidence="2">6(3)</strain>
    </source>
</reference>
<dbReference type="EMBL" id="FXYZ01000011">
    <property type="protein sequence ID" value="SMX90424.1"/>
    <property type="molecule type" value="Genomic_DNA"/>
</dbReference>
<organism evidence="1 2">
    <name type="scientific">Brevibacterium aurantiacum</name>
    <dbReference type="NCBI Taxonomy" id="273384"/>
    <lineage>
        <taxon>Bacteria</taxon>
        <taxon>Bacillati</taxon>
        <taxon>Actinomycetota</taxon>
        <taxon>Actinomycetes</taxon>
        <taxon>Micrococcales</taxon>
        <taxon>Brevibacteriaceae</taxon>
        <taxon>Brevibacterium</taxon>
    </lineage>
</organism>
<dbReference type="AlphaFoldDB" id="A0A2H1JSW4"/>
<dbReference type="RefSeq" id="WP_180959493.1">
    <property type="nucleotide sequence ID" value="NZ_CP025332.1"/>
</dbReference>
<accession>A0A2H1JSW4</accession>
<dbReference type="Proteomes" id="UP000234327">
    <property type="component" value="Unassembled WGS sequence"/>
</dbReference>
<dbReference type="Gene3D" id="3.40.50.720">
    <property type="entry name" value="NAD(P)-binding Rossmann-like Domain"/>
    <property type="match status" value="1"/>
</dbReference>
<dbReference type="InterPro" id="IPR022291">
    <property type="entry name" value="Bacteriocin_synth_cyclodeHase"/>
</dbReference>
<evidence type="ECO:0000313" key="1">
    <source>
        <dbReference type="EMBL" id="SMX90424.1"/>
    </source>
</evidence>
<name>A0A2H1JSW4_BREAU</name>
<proteinExistence type="predicted"/>
<gene>
    <name evidence="1" type="ORF">BAURA63_02589</name>
</gene>
<protein>
    <submittedName>
        <fullName evidence="1">Bacteriocin biosynthesis cyclodehydratase domain-containing protein</fullName>
    </submittedName>
</protein>
<sequence>MIVTESQIYQVNPDLRVSRNSDRVVIEAAANTYSLSDDALWPFISEVMSTNEELTAPNSSDDLTESDIDRLQSAFEILAESEILVSSERTRWPDTIVSLANRSGGLVTFEDIAERLKTASVTIVDRSGSSVVEHLKSLLKLYPIAEPQVVAELPTDALADLMLVVASDEHDPILDAANSMALDSEIRVWAPVTPARGGRFRVGPWFYPNQSACYKCLRLRAGSTIREPVLADIERNGQSAPSRQDRFDSQPAMTSMMVSILADAMLTHLALDGAQGQAPVGGFVDVTYGLEGFEMSNHRVLRVPRCPECSPTSGTGYPQIWYHEE</sequence>
<evidence type="ECO:0000313" key="2">
    <source>
        <dbReference type="Proteomes" id="UP000234327"/>
    </source>
</evidence>
<dbReference type="NCBIfam" id="TIGR03882">
    <property type="entry name" value="cyclo_dehyd_2"/>
    <property type="match status" value="1"/>
</dbReference>